<feature type="transmembrane region" description="Helical" evidence="6">
    <location>
        <begin position="35"/>
        <end position="56"/>
    </location>
</feature>
<evidence type="ECO:0000256" key="1">
    <source>
        <dbReference type="ARBA" id="ARBA00004167"/>
    </source>
</evidence>
<keyword evidence="5" id="KW-0175">Coiled coil</keyword>
<evidence type="ECO:0000256" key="4">
    <source>
        <dbReference type="ARBA" id="ARBA00023136"/>
    </source>
</evidence>
<organism evidence="7 8">
    <name type="scientific">Cohaesibacter celericrescens</name>
    <dbReference type="NCBI Taxonomy" id="2067669"/>
    <lineage>
        <taxon>Bacteria</taxon>
        <taxon>Pseudomonadati</taxon>
        <taxon>Pseudomonadota</taxon>
        <taxon>Alphaproteobacteria</taxon>
        <taxon>Hyphomicrobiales</taxon>
        <taxon>Cohaesibacteraceae</taxon>
    </lineage>
</organism>
<dbReference type="InterPro" id="IPR050739">
    <property type="entry name" value="MFP"/>
</dbReference>
<proteinExistence type="predicted"/>
<feature type="coiled-coil region" evidence="5">
    <location>
        <begin position="110"/>
        <end position="173"/>
    </location>
</feature>
<dbReference type="Proteomes" id="UP000234881">
    <property type="component" value="Unassembled WGS sequence"/>
</dbReference>
<keyword evidence="2 6" id="KW-0812">Transmembrane</keyword>
<keyword evidence="8" id="KW-1185">Reference proteome</keyword>
<sequence length="432" mass="46625">MGNRFMAKNLFRKQAIEAAGRVDDIQRTMRVTRSATRMSTAAVAITICAVVVWSAMVDVPIHVEGNGLMVQSGGILITSAPAVSAGYVAYIDAQSGDSVKAGQVLARLDLTDQQTNLSKVERDLSLLKQNIELKEELIKADTDAKLANTQKRADALQERLGSLTAKRDWLRERQNKMIGLQTKGVVSLEAASNARLAADASEDALTSARAEQIGLKADAERIRSALEQQKLEDKLALAKLQAEYDAAKQTLDNDSKVVASVAGRIIRVNARSGVLVAAGEPLFEIMPQSDGPLKAMVYVPLSEGKRLRRHDKALLTPANMPLDMHAQLRGEVLDISSVPVTAESLKQSIGDDTLADHIAAQGPMFEVSIALDEDNKHKGGYQWTSDLAETISLSAGTPLSARVTVEKTPLLALALPAVKRFFGESPNKWSGR</sequence>
<dbReference type="Gene3D" id="2.40.50.100">
    <property type="match status" value="1"/>
</dbReference>
<dbReference type="InterPro" id="IPR022275">
    <property type="entry name" value="NHPM_bacteriocin_SS_HylD"/>
</dbReference>
<comment type="caution">
    <text evidence="7">The sequence shown here is derived from an EMBL/GenBank/DDBJ whole genome shotgun (WGS) entry which is preliminary data.</text>
</comment>
<protein>
    <submittedName>
        <fullName evidence="7">NHLP bacteriocin system secretion protein</fullName>
    </submittedName>
</protein>
<dbReference type="PANTHER" id="PTHR30386:SF26">
    <property type="entry name" value="TRANSPORT PROTEIN COMB"/>
    <property type="match status" value="1"/>
</dbReference>
<dbReference type="NCBIfam" id="TIGR03794">
    <property type="entry name" value="NHLM_micro_HlyD"/>
    <property type="match status" value="1"/>
</dbReference>
<dbReference type="PANTHER" id="PTHR30386">
    <property type="entry name" value="MEMBRANE FUSION SUBUNIT OF EMRAB-TOLC MULTIDRUG EFFLUX PUMP"/>
    <property type="match status" value="1"/>
</dbReference>
<dbReference type="AlphaFoldDB" id="A0A2N5XRS2"/>
<evidence type="ECO:0000256" key="6">
    <source>
        <dbReference type="SAM" id="Phobius"/>
    </source>
</evidence>
<evidence type="ECO:0000313" key="7">
    <source>
        <dbReference type="EMBL" id="PLW77147.1"/>
    </source>
</evidence>
<feature type="coiled-coil region" evidence="5">
    <location>
        <begin position="223"/>
        <end position="257"/>
    </location>
</feature>
<comment type="subcellular location">
    <subcellularLocation>
        <location evidence="1">Membrane</location>
        <topology evidence="1">Single-pass membrane protein</topology>
    </subcellularLocation>
</comment>
<keyword evidence="4 6" id="KW-0472">Membrane</keyword>
<keyword evidence="3 6" id="KW-1133">Transmembrane helix</keyword>
<accession>A0A2N5XRS2</accession>
<evidence type="ECO:0000313" key="8">
    <source>
        <dbReference type="Proteomes" id="UP000234881"/>
    </source>
</evidence>
<dbReference type="GO" id="GO:0016020">
    <property type="term" value="C:membrane"/>
    <property type="evidence" value="ECO:0007669"/>
    <property type="project" value="UniProtKB-SubCell"/>
</dbReference>
<evidence type="ECO:0000256" key="2">
    <source>
        <dbReference type="ARBA" id="ARBA00022692"/>
    </source>
</evidence>
<gene>
    <name evidence="7" type="ORF">C0081_11085</name>
</gene>
<name>A0A2N5XRS2_9HYPH</name>
<dbReference type="EMBL" id="PKUQ01000020">
    <property type="protein sequence ID" value="PLW77147.1"/>
    <property type="molecule type" value="Genomic_DNA"/>
</dbReference>
<evidence type="ECO:0000256" key="5">
    <source>
        <dbReference type="SAM" id="Coils"/>
    </source>
</evidence>
<dbReference type="OrthoDB" id="8439633at2"/>
<reference evidence="7 8" key="1">
    <citation type="submission" date="2018-01" db="EMBL/GenBank/DDBJ databases">
        <title>The draft genome sequence of Cohaesibacter sp. H1304.</title>
        <authorList>
            <person name="Wang N.-N."/>
            <person name="Du Z.-J."/>
        </authorList>
    </citation>
    <scope>NUCLEOTIDE SEQUENCE [LARGE SCALE GENOMIC DNA]</scope>
    <source>
        <strain evidence="7 8">H1304</strain>
    </source>
</reference>
<evidence type="ECO:0000256" key="3">
    <source>
        <dbReference type="ARBA" id="ARBA00022989"/>
    </source>
</evidence>